<reference evidence="1 2" key="1">
    <citation type="journal article" date="2013" name="Genome Biol.">
        <title>The genome sequence of the most widely cultivated cacao type and its use to identify candidate genes regulating pod color.</title>
        <authorList>
            <person name="Motamayor J.C."/>
            <person name="Mockaitis K."/>
            <person name="Schmutz J."/>
            <person name="Haiminen N."/>
            <person name="Iii D.L."/>
            <person name="Cornejo O."/>
            <person name="Findley S.D."/>
            <person name="Zheng P."/>
            <person name="Utro F."/>
            <person name="Royaert S."/>
            <person name="Saski C."/>
            <person name="Jenkins J."/>
            <person name="Podicheti R."/>
            <person name="Zhao M."/>
            <person name="Scheffler B.E."/>
            <person name="Stack J.C."/>
            <person name="Feltus F.A."/>
            <person name="Mustiga G.M."/>
            <person name="Amores F."/>
            <person name="Phillips W."/>
            <person name="Marelli J.P."/>
            <person name="May G.D."/>
            <person name="Shapiro H."/>
            <person name="Ma J."/>
            <person name="Bustamante C.D."/>
            <person name="Schnell R.J."/>
            <person name="Main D."/>
            <person name="Gilbert D."/>
            <person name="Parida L."/>
            <person name="Kuhn D.N."/>
        </authorList>
    </citation>
    <scope>NUCLEOTIDE SEQUENCE [LARGE SCALE GENOMIC DNA]</scope>
    <source>
        <strain evidence="2">cv. Matina 1-6</strain>
    </source>
</reference>
<dbReference type="STRING" id="3641.A0A061GQS5"/>
<name>A0A061GQS5_THECC</name>
<dbReference type="PANTHER" id="PTHR33257">
    <property type="entry name" value="OS05G0165500 PROTEIN"/>
    <property type="match status" value="1"/>
</dbReference>
<dbReference type="Pfam" id="PF05097">
    <property type="entry name" value="DUF688"/>
    <property type="match status" value="1"/>
</dbReference>
<protein>
    <submittedName>
        <fullName evidence="1">OSBP(Oxysterol binding protein)-related protein 4B, putative</fullName>
    </submittedName>
</protein>
<dbReference type="eggNOG" id="ENOG502S1SD">
    <property type="taxonomic scope" value="Eukaryota"/>
</dbReference>
<dbReference type="HOGENOM" id="CLU_1311984_0_0_1"/>
<proteinExistence type="predicted"/>
<dbReference type="InParanoid" id="A0A061GQS5"/>
<sequence>MDRRGMEKGVSVIQGEDQLFFNKIISRTSSVGCSSRIYYYRSSEGVPFNWEMQPGTPKEPQKEDIAPPISPPPAILSLGLPKPCMNIEEPKPSIKLRFKFWKHVKKNHGNKKLQAGPKGVHLDMTDQSDKYSNYEMCSSDDGEFMASPHMSSSLSSSSFSFSNGLSFGSSRLPSPSRDSSLDRHYGCSPLNFSSILVRVPRSRRL</sequence>
<dbReference type="EMBL" id="CM001887">
    <property type="protein sequence ID" value="EOY31876.1"/>
    <property type="molecule type" value="Genomic_DNA"/>
</dbReference>
<gene>
    <name evidence="1" type="ORF">TCM_039207</name>
</gene>
<keyword evidence="2" id="KW-1185">Reference proteome</keyword>
<dbReference type="AlphaFoldDB" id="A0A061GQS5"/>
<organism evidence="1 2">
    <name type="scientific">Theobroma cacao</name>
    <name type="common">Cacao</name>
    <name type="synonym">Cocoa</name>
    <dbReference type="NCBI Taxonomy" id="3641"/>
    <lineage>
        <taxon>Eukaryota</taxon>
        <taxon>Viridiplantae</taxon>
        <taxon>Streptophyta</taxon>
        <taxon>Embryophyta</taxon>
        <taxon>Tracheophyta</taxon>
        <taxon>Spermatophyta</taxon>
        <taxon>Magnoliopsida</taxon>
        <taxon>eudicotyledons</taxon>
        <taxon>Gunneridae</taxon>
        <taxon>Pentapetalae</taxon>
        <taxon>rosids</taxon>
        <taxon>malvids</taxon>
        <taxon>Malvales</taxon>
        <taxon>Malvaceae</taxon>
        <taxon>Byttnerioideae</taxon>
        <taxon>Theobroma</taxon>
    </lineage>
</organism>
<dbReference type="OMA" id="CFPMHVS"/>
<dbReference type="InterPro" id="IPR007789">
    <property type="entry name" value="DUF688"/>
</dbReference>
<accession>A0A061GQS5</accession>
<dbReference type="Proteomes" id="UP000026915">
    <property type="component" value="Chromosome 9"/>
</dbReference>
<evidence type="ECO:0000313" key="2">
    <source>
        <dbReference type="Proteomes" id="UP000026915"/>
    </source>
</evidence>
<evidence type="ECO:0000313" key="1">
    <source>
        <dbReference type="EMBL" id="EOY31876.1"/>
    </source>
</evidence>
<dbReference type="PANTHER" id="PTHR33257:SF6">
    <property type="entry name" value="OXYSTEROL-BINDING 4B-LIKE PROTEIN"/>
    <property type="match status" value="1"/>
</dbReference>
<dbReference type="Gramene" id="EOY31876">
    <property type="protein sequence ID" value="EOY31876"/>
    <property type="gene ID" value="TCM_039207"/>
</dbReference>